<protein>
    <submittedName>
        <fullName evidence="1">Uncharacterized protein</fullName>
    </submittedName>
</protein>
<proteinExistence type="predicted"/>
<dbReference type="Proteomes" id="UP001245285">
    <property type="component" value="Unassembled WGS sequence"/>
</dbReference>
<keyword evidence="2" id="KW-1185">Reference proteome</keyword>
<accession>A0ABU3CGR5</accession>
<evidence type="ECO:0000313" key="2">
    <source>
        <dbReference type="Proteomes" id="UP001245285"/>
    </source>
</evidence>
<dbReference type="RefSeq" id="WP_311493589.1">
    <property type="nucleotide sequence ID" value="NZ_JAVRHO010000002.1"/>
</dbReference>
<gene>
    <name evidence="1" type="ORF">RM545_01915</name>
</gene>
<organism evidence="1 2">
    <name type="scientific">Autumnicola lenta</name>
    <dbReference type="NCBI Taxonomy" id="3075593"/>
    <lineage>
        <taxon>Bacteria</taxon>
        <taxon>Pseudomonadati</taxon>
        <taxon>Bacteroidota</taxon>
        <taxon>Flavobacteriia</taxon>
        <taxon>Flavobacteriales</taxon>
        <taxon>Flavobacteriaceae</taxon>
        <taxon>Autumnicola</taxon>
    </lineage>
</organism>
<reference evidence="1 2" key="1">
    <citation type="submission" date="2023-09" db="EMBL/GenBank/DDBJ databases">
        <authorList>
            <person name="Rey-Velasco X."/>
        </authorList>
    </citation>
    <scope>NUCLEOTIDE SEQUENCE [LARGE SCALE GENOMIC DNA]</scope>
    <source>
        <strain evidence="1 2">F260</strain>
    </source>
</reference>
<name>A0ABU3CGR5_9FLAO</name>
<dbReference type="EMBL" id="JAVRHO010000002">
    <property type="protein sequence ID" value="MDT0645432.1"/>
    <property type="molecule type" value="Genomic_DNA"/>
</dbReference>
<evidence type="ECO:0000313" key="1">
    <source>
        <dbReference type="EMBL" id="MDT0645432.1"/>
    </source>
</evidence>
<comment type="caution">
    <text evidence="1">The sequence shown here is derived from an EMBL/GenBank/DDBJ whole genome shotgun (WGS) entry which is preliminary data.</text>
</comment>
<sequence>MTSVMSGTDVAFKKMIESSGMEENEFIFMILENLTGSAPEPDIWTPM</sequence>